<name>A0A385YRR8_9BACL</name>
<keyword evidence="8 14" id="KW-0067">ATP-binding</keyword>
<dbReference type="InterPro" id="IPR037118">
    <property type="entry name" value="Val-tRNA_synth_C_sf"/>
</dbReference>
<evidence type="ECO:0000256" key="10">
    <source>
        <dbReference type="ARBA" id="ARBA00022884"/>
    </source>
</evidence>
<dbReference type="FunFam" id="3.40.50.300:FF:000183">
    <property type="entry name" value="ABC transporter ATP-binding protein yjjK"/>
    <property type="match status" value="1"/>
</dbReference>
<feature type="domain" description="ABC transporter" evidence="13">
    <location>
        <begin position="4"/>
        <end position="255"/>
    </location>
</feature>
<dbReference type="GO" id="GO:0019843">
    <property type="term" value="F:rRNA binding"/>
    <property type="evidence" value="ECO:0007669"/>
    <property type="project" value="UniProtKB-KW"/>
</dbReference>
<keyword evidence="3" id="KW-0820">tRNA-binding</keyword>
<evidence type="ECO:0000256" key="2">
    <source>
        <dbReference type="ARBA" id="ARBA00022490"/>
    </source>
</evidence>
<keyword evidence="15" id="KW-1185">Reference proteome</keyword>
<keyword evidence="10" id="KW-0694">RNA-binding</keyword>
<dbReference type="InterPro" id="IPR003439">
    <property type="entry name" value="ABC_transporter-like_ATP-bd"/>
</dbReference>
<keyword evidence="9" id="KW-0810">Translation regulation</keyword>
<evidence type="ECO:0000256" key="6">
    <source>
        <dbReference type="ARBA" id="ARBA00022741"/>
    </source>
</evidence>
<evidence type="ECO:0000256" key="9">
    <source>
        <dbReference type="ARBA" id="ARBA00022845"/>
    </source>
</evidence>
<evidence type="ECO:0000313" key="15">
    <source>
        <dbReference type="Proteomes" id="UP000265725"/>
    </source>
</evidence>
<dbReference type="InterPro" id="IPR027417">
    <property type="entry name" value="P-loop_NTPase"/>
</dbReference>
<dbReference type="Gene3D" id="3.40.50.300">
    <property type="entry name" value="P-loop containing nucleotide triphosphate hydrolases"/>
    <property type="match status" value="2"/>
</dbReference>
<dbReference type="CDD" id="cd03221">
    <property type="entry name" value="ABCF_EF-3"/>
    <property type="match status" value="2"/>
</dbReference>
<dbReference type="Pfam" id="PF16326">
    <property type="entry name" value="ABC_tran_CTD"/>
    <property type="match status" value="1"/>
</dbReference>
<feature type="domain" description="ABC transporter" evidence="13">
    <location>
        <begin position="319"/>
        <end position="537"/>
    </location>
</feature>
<evidence type="ECO:0000259" key="13">
    <source>
        <dbReference type="PROSITE" id="PS50893"/>
    </source>
</evidence>
<sequence>MSHFIAQQITKTIGDKTLFHNIGFSLYPGQRVGLVGINGTGKSTLLHVLTHPEEADAISLDTPSRFRISYLPQEPLLDDTLTVLEAVFEGDSPLLRLNRKYENSLKLVQEETENEEQLNRLVSLQAQMEDNRAWDLNAYAKTALTKLGIQNFSQRISELSGGERKRVALAQVLLEESDLLLLDEPTNHLDVDGIKWLQETLATKSGSILFITHDRYFLDAVCTSIFELENGQLTEFTGDYSSYVEQKAQLEATQQVSEHKQAQLYKAELAWMRKGAKARTTKQKARIDRFETLQDNMPVTSSETLDIGLVASRLGNKVIEGHHIAKSFGSNYIVRDFSFLLQKRDRIGIVGLNGVGKSTLMKLLEGSEPLDAGTIEKGSTVSIAYFDQHVPAMNENVRMIEYIRSISNEISTENGERLSATQMLERFLFPTSVHGTYIHKLSGGERKRLYLLSLLMSQPNVLLLDEPTNDLDIKTLSVLEGFLEEFSGVVIVISHDRYFLDRIANQLWILDGNGNVVISSKQYTTYLEERLEKQPETMSKAVSVFKEVEKSPNEKKKKLSYHEKKEWETIEQEIEEMEVSIAHLHEALNNAGADYDKTVEYSKEIDRLELSLEEKMERWSYLQEIVES</sequence>
<dbReference type="PROSITE" id="PS00211">
    <property type="entry name" value="ABC_TRANSPORTER_1"/>
    <property type="match status" value="1"/>
</dbReference>
<evidence type="ECO:0000256" key="5">
    <source>
        <dbReference type="ARBA" id="ARBA00022737"/>
    </source>
</evidence>
<dbReference type="Pfam" id="PF00005">
    <property type="entry name" value="ABC_tran"/>
    <property type="match status" value="2"/>
</dbReference>
<dbReference type="InterPro" id="IPR003593">
    <property type="entry name" value="AAA+_ATPase"/>
</dbReference>
<keyword evidence="12" id="KW-0175">Coiled coil</keyword>
<feature type="coiled-coil region" evidence="12">
    <location>
        <begin position="94"/>
        <end position="127"/>
    </location>
</feature>
<protein>
    <submittedName>
        <fullName evidence="14">ABC transporter ATP-binding protein</fullName>
    </submittedName>
</protein>
<keyword evidence="6" id="KW-0547">Nucleotide-binding</keyword>
<dbReference type="InterPro" id="IPR032781">
    <property type="entry name" value="ABC_tran_Xtn"/>
</dbReference>
<evidence type="ECO:0000256" key="1">
    <source>
        <dbReference type="ARBA" id="ARBA00005868"/>
    </source>
</evidence>
<comment type="similarity">
    <text evidence="1">Belongs to the ABC transporter superfamily. ABCF family. Translational throttle EttA subfamily.</text>
</comment>
<dbReference type="PANTHER" id="PTHR42855">
    <property type="entry name" value="ABC TRANSPORTER ATP-BINDING SUBUNIT"/>
    <property type="match status" value="1"/>
</dbReference>
<evidence type="ECO:0000256" key="7">
    <source>
        <dbReference type="ARBA" id="ARBA00022801"/>
    </source>
</evidence>
<gene>
    <name evidence="14" type="ORF">D3873_05900</name>
</gene>
<dbReference type="GO" id="GO:0003677">
    <property type="term" value="F:DNA binding"/>
    <property type="evidence" value="ECO:0007669"/>
    <property type="project" value="InterPro"/>
</dbReference>
<keyword evidence="5" id="KW-0677">Repeat</keyword>
<evidence type="ECO:0000256" key="4">
    <source>
        <dbReference type="ARBA" id="ARBA00022730"/>
    </source>
</evidence>
<dbReference type="Pfam" id="PF12848">
    <property type="entry name" value="ABC_tran_Xtn"/>
    <property type="match status" value="1"/>
</dbReference>
<dbReference type="Gene3D" id="1.10.287.380">
    <property type="entry name" value="Valyl-tRNA synthetase, C-terminal domain"/>
    <property type="match status" value="1"/>
</dbReference>
<dbReference type="EMBL" id="CP032418">
    <property type="protein sequence ID" value="AYC29439.1"/>
    <property type="molecule type" value="Genomic_DNA"/>
</dbReference>
<evidence type="ECO:0000256" key="12">
    <source>
        <dbReference type="SAM" id="Coils"/>
    </source>
</evidence>
<dbReference type="GO" id="GO:0016887">
    <property type="term" value="F:ATP hydrolysis activity"/>
    <property type="evidence" value="ECO:0007669"/>
    <property type="project" value="InterPro"/>
</dbReference>
<dbReference type="KEGG" id="paek:D3873_05900"/>
<keyword evidence="4" id="KW-0699">rRNA-binding</keyword>
<organism evidence="14 15">
    <name type="scientific">Paenisporosarcina cavernae</name>
    <dbReference type="NCBI Taxonomy" id="2320858"/>
    <lineage>
        <taxon>Bacteria</taxon>
        <taxon>Bacillati</taxon>
        <taxon>Bacillota</taxon>
        <taxon>Bacilli</taxon>
        <taxon>Bacillales</taxon>
        <taxon>Caryophanaceae</taxon>
        <taxon>Paenisporosarcina</taxon>
    </lineage>
</organism>
<proteinExistence type="inferred from homology"/>
<dbReference type="FunFam" id="3.40.50.300:FF:000011">
    <property type="entry name" value="Putative ABC transporter ATP-binding component"/>
    <property type="match status" value="1"/>
</dbReference>
<evidence type="ECO:0000256" key="8">
    <source>
        <dbReference type="ARBA" id="ARBA00022840"/>
    </source>
</evidence>
<dbReference type="SMART" id="SM00382">
    <property type="entry name" value="AAA"/>
    <property type="match status" value="2"/>
</dbReference>
<dbReference type="PANTHER" id="PTHR42855:SF1">
    <property type="entry name" value="ABC TRANSPORTER DOMAIN-CONTAINING PROTEIN"/>
    <property type="match status" value="1"/>
</dbReference>
<dbReference type="GO" id="GO:0006417">
    <property type="term" value="P:regulation of translation"/>
    <property type="evidence" value="ECO:0007669"/>
    <property type="project" value="UniProtKB-KW"/>
</dbReference>
<evidence type="ECO:0000256" key="3">
    <source>
        <dbReference type="ARBA" id="ARBA00022555"/>
    </source>
</evidence>
<dbReference type="InterPro" id="IPR032524">
    <property type="entry name" value="ABC_tran_C"/>
</dbReference>
<dbReference type="InterPro" id="IPR051309">
    <property type="entry name" value="ABCF_ATPase"/>
</dbReference>
<keyword evidence="2" id="KW-0963">Cytoplasm</keyword>
<dbReference type="AlphaFoldDB" id="A0A385YRR8"/>
<dbReference type="GO" id="GO:0000049">
    <property type="term" value="F:tRNA binding"/>
    <property type="evidence" value="ECO:0007669"/>
    <property type="project" value="UniProtKB-KW"/>
</dbReference>
<keyword evidence="11" id="KW-0648">Protein biosynthesis</keyword>
<reference evidence="15" key="1">
    <citation type="submission" date="2018-09" db="EMBL/GenBank/DDBJ databases">
        <authorList>
            <person name="Zhu H."/>
        </authorList>
    </citation>
    <scope>NUCLEOTIDE SEQUENCE [LARGE SCALE GENOMIC DNA]</scope>
    <source>
        <strain evidence="15">K2R23-3</strain>
    </source>
</reference>
<accession>A0A385YRR8</accession>
<dbReference type="OrthoDB" id="9760950at2"/>
<dbReference type="GO" id="GO:0005524">
    <property type="term" value="F:ATP binding"/>
    <property type="evidence" value="ECO:0007669"/>
    <property type="project" value="UniProtKB-KW"/>
</dbReference>
<dbReference type="PROSITE" id="PS50893">
    <property type="entry name" value="ABC_TRANSPORTER_2"/>
    <property type="match status" value="2"/>
</dbReference>
<dbReference type="Proteomes" id="UP000265725">
    <property type="component" value="Chromosome"/>
</dbReference>
<keyword evidence="7" id="KW-0378">Hydrolase</keyword>
<evidence type="ECO:0000313" key="14">
    <source>
        <dbReference type="EMBL" id="AYC29439.1"/>
    </source>
</evidence>
<dbReference type="SUPFAM" id="SSF52540">
    <property type="entry name" value="P-loop containing nucleoside triphosphate hydrolases"/>
    <property type="match status" value="2"/>
</dbReference>
<dbReference type="RefSeq" id="WP_119883179.1">
    <property type="nucleotide sequence ID" value="NZ_CP032418.1"/>
</dbReference>
<dbReference type="InterPro" id="IPR017871">
    <property type="entry name" value="ABC_transporter-like_CS"/>
</dbReference>
<dbReference type="GO" id="GO:0006412">
    <property type="term" value="P:translation"/>
    <property type="evidence" value="ECO:0007669"/>
    <property type="project" value="UniProtKB-KW"/>
</dbReference>
<evidence type="ECO:0000256" key="11">
    <source>
        <dbReference type="ARBA" id="ARBA00022917"/>
    </source>
</evidence>